<dbReference type="GO" id="GO:0005737">
    <property type="term" value="C:cytoplasm"/>
    <property type="evidence" value="ECO:0007669"/>
    <property type="project" value="TreeGrafter"/>
</dbReference>
<dbReference type="InterPro" id="IPR036188">
    <property type="entry name" value="FAD/NAD-bd_sf"/>
</dbReference>
<name>A0A2W5EUF5_9HYPH</name>
<evidence type="ECO:0000256" key="2">
    <source>
        <dbReference type="SAM" id="Phobius"/>
    </source>
</evidence>
<dbReference type="Gene3D" id="3.30.9.10">
    <property type="entry name" value="D-Amino Acid Oxidase, subunit A, domain 2"/>
    <property type="match status" value="1"/>
</dbReference>
<dbReference type="GO" id="GO:0016491">
    <property type="term" value="F:oxidoreductase activity"/>
    <property type="evidence" value="ECO:0007669"/>
    <property type="project" value="UniProtKB-KW"/>
</dbReference>
<dbReference type="PANTHER" id="PTHR13847:SF193">
    <property type="entry name" value="PYRUVATE DEHYDROGENASE PHOSPHATASE REGULATORY SUBUNIT, MITOCHONDRIAL"/>
    <property type="match status" value="1"/>
</dbReference>
<feature type="transmembrane region" description="Helical" evidence="2">
    <location>
        <begin position="44"/>
        <end position="61"/>
    </location>
</feature>
<feature type="domain" description="FAD dependent oxidoreductase" evidence="3">
    <location>
        <begin position="7"/>
        <end position="105"/>
    </location>
</feature>
<dbReference type="InterPro" id="IPR006076">
    <property type="entry name" value="FAD-dep_OxRdtase"/>
</dbReference>
<keyword evidence="1" id="KW-0560">Oxidoreductase</keyword>
<organism evidence="4 5">
    <name type="scientific">Agrobacterium fabrum</name>
    <dbReference type="NCBI Taxonomy" id="1176649"/>
    <lineage>
        <taxon>Bacteria</taxon>
        <taxon>Pseudomonadati</taxon>
        <taxon>Pseudomonadota</taxon>
        <taxon>Alphaproteobacteria</taxon>
        <taxon>Hyphomicrobiales</taxon>
        <taxon>Rhizobiaceae</taxon>
        <taxon>Rhizobium/Agrobacterium group</taxon>
        <taxon>Agrobacterium</taxon>
        <taxon>Agrobacterium tumefaciens complex</taxon>
    </lineage>
</organism>
<comment type="caution">
    <text evidence="4">The sequence shown here is derived from an EMBL/GenBank/DDBJ whole genome shotgun (WGS) entry which is preliminary data.</text>
</comment>
<feature type="transmembrane region" description="Helical" evidence="2">
    <location>
        <begin position="7"/>
        <end position="24"/>
    </location>
</feature>
<dbReference type="AlphaFoldDB" id="A0A2W5EUF5"/>
<proteinExistence type="predicted"/>
<dbReference type="EMBL" id="QFOL01000254">
    <property type="protein sequence ID" value="PZP46968.1"/>
    <property type="molecule type" value="Genomic_DNA"/>
</dbReference>
<dbReference type="Pfam" id="PF01266">
    <property type="entry name" value="DAO"/>
    <property type="match status" value="1"/>
</dbReference>
<evidence type="ECO:0000256" key="1">
    <source>
        <dbReference type="ARBA" id="ARBA00023002"/>
    </source>
</evidence>
<evidence type="ECO:0000313" key="4">
    <source>
        <dbReference type="EMBL" id="PZP46968.1"/>
    </source>
</evidence>
<keyword evidence="2" id="KW-0472">Membrane</keyword>
<dbReference type="Proteomes" id="UP000249769">
    <property type="component" value="Unassembled WGS sequence"/>
</dbReference>
<accession>A0A2W5EUF5</accession>
<keyword evidence="2" id="KW-0812">Transmembrane</keyword>
<dbReference type="Gene3D" id="3.50.50.60">
    <property type="entry name" value="FAD/NAD(P)-binding domain"/>
    <property type="match status" value="1"/>
</dbReference>
<sequence length="119" mass="13375">MKTHARAVVIGGGVVGVSTLYHLARKGWSDSVLIERKELTSGSTWHAAGLLPLFNMSYSVGQIHKYSVKFYEELQEETGMNVGFSKVSNIRLARTKDRWDEYMYYAGIAETIGVRVNML</sequence>
<feature type="non-terminal residue" evidence="4">
    <location>
        <position position="119"/>
    </location>
</feature>
<dbReference type="SUPFAM" id="SSF51905">
    <property type="entry name" value="FAD/NAD(P)-binding domain"/>
    <property type="match status" value="1"/>
</dbReference>
<evidence type="ECO:0000313" key="5">
    <source>
        <dbReference type="Proteomes" id="UP000249769"/>
    </source>
</evidence>
<evidence type="ECO:0000259" key="3">
    <source>
        <dbReference type="Pfam" id="PF01266"/>
    </source>
</evidence>
<gene>
    <name evidence="4" type="ORF">DI595_17215</name>
</gene>
<protein>
    <submittedName>
        <fullName evidence="4">Dimethylglycine dehydrogenase</fullName>
    </submittedName>
</protein>
<reference evidence="4 5" key="1">
    <citation type="submission" date="2017-08" db="EMBL/GenBank/DDBJ databases">
        <title>Infants hospitalized years apart are colonized by the same room-sourced microbial strains.</title>
        <authorList>
            <person name="Brooks B."/>
            <person name="Olm M.R."/>
            <person name="Firek B.A."/>
            <person name="Baker R."/>
            <person name="Thomas B.C."/>
            <person name="Morowitz M.J."/>
            <person name="Banfield J.F."/>
        </authorList>
    </citation>
    <scope>NUCLEOTIDE SEQUENCE [LARGE SCALE GENOMIC DNA]</scope>
    <source>
        <strain evidence="4">S2_009_000_R2_73</strain>
    </source>
</reference>
<dbReference type="PANTHER" id="PTHR13847">
    <property type="entry name" value="SARCOSINE DEHYDROGENASE-RELATED"/>
    <property type="match status" value="1"/>
</dbReference>
<keyword evidence="2" id="KW-1133">Transmembrane helix</keyword>